<organism evidence="4 5">
    <name type="scientific">Cupriavidus oxalaticus</name>
    <dbReference type="NCBI Taxonomy" id="96344"/>
    <lineage>
        <taxon>Bacteria</taxon>
        <taxon>Pseudomonadati</taxon>
        <taxon>Pseudomonadota</taxon>
        <taxon>Betaproteobacteria</taxon>
        <taxon>Burkholderiales</taxon>
        <taxon>Burkholderiaceae</taxon>
        <taxon>Cupriavidus</taxon>
    </lineage>
</organism>
<dbReference type="Proteomes" id="UP000325743">
    <property type="component" value="Plasmid unnamed1"/>
</dbReference>
<evidence type="ECO:0000256" key="1">
    <source>
        <dbReference type="SAM" id="Coils"/>
    </source>
</evidence>
<reference evidence="4 5" key="1">
    <citation type="submission" date="2018-09" db="EMBL/GenBank/DDBJ databases">
        <title>Complete genome sequence of Cupriavidus oxalaticus T2, a bacterium capable of phenol tolerance and degradation.</title>
        <authorList>
            <person name="Yan J."/>
        </authorList>
    </citation>
    <scope>NUCLEOTIDE SEQUENCE [LARGE SCALE GENOMIC DNA]</scope>
    <source>
        <strain evidence="4 5">T2</strain>
        <plasmid evidence="4 5">unnamed1</plasmid>
    </source>
</reference>
<evidence type="ECO:0000256" key="2">
    <source>
        <dbReference type="SAM" id="MobiDB-lite"/>
    </source>
</evidence>
<dbReference type="InterPro" id="IPR021104">
    <property type="entry name" value="KfrA_DNA-bd_N"/>
</dbReference>
<keyword evidence="4" id="KW-0614">Plasmid</keyword>
<feature type="coiled-coil region" evidence="1">
    <location>
        <begin position="118"/>
        <end position="226"/>
    </location>
</feature>
<evidence type="ECO:0000313" key="5">
    <source>
        <dbReference type="Proteomes" id="UP000325743"/>
    </source>
</evidence>
<evidence type="ECO:0000313" key="4">
    <source>
        <dbReference type="EMBL" id="QEZ48974.1"/>
    </source>
</evidence>
<sequence length="400" mass="42980">MPAPDQDLTDAALQADLTELRSRFPETRALYREVCGLLFFRYGVTPTANKLYSLVRKGSMGTPADVLQAFWQELRGRTRVTIDHPDLPEALKDIAAGAVQTIWQAANKAATGELATLRAEARATASAAEAERDAARAETAAAREEAAAISAQLAEARAAHDAAQAELVAERQAHAGTQARLDAGRAELEAVGRQLAELRTQFSTELERAREAVTLAQERAEASERRALRELDAERTARQQSERIAEALRGELGVARSEARDAAVAQAEVRARLEAQTATLSDRLAAAEQAQRKAAHELDAVQAELGAAQRRAERAAAEAALARQLLAELRVAPPERGGGGRRRKAGSPAPTEQQAPDGKLDETQDNLQDDRQGAPRAASHRDDGSDSSDDSNDSKDDSKN</sequence>
<dbReference type="GO" id="GO:0003677">
    <property type="term" value="F:DNA binding"/>
    <property type="evidence" value="ECO:0007669"/>
    <property type="project" value="UniProtKB-KW"/>
</dbReference>
<gene>
    <name evidence="4" type="ORF">D2917_32485</name>
</gene>
<dbReference type="Pfam" id="PF11740">
    <property type="entry name" value="KfrA_N"/>
    <property type="match status" value="1"/>
</dbReference>
<proteinExistence type="predicted"/>
<dbReference type="EMBL" id="CP032520">
    <property type="protein sequence ID" value="QEZ48974.1"/>
    <property type="molecule type" value="Genomic_DNA"/>
</dbReference>
<evidence type="ECO:0000259" key="3">
    <source>
        <dbReference type="Pfam" id="PF11740"/>
    </source>
</evidence>
<accession>A0A5P3VRH2</accession>
<dbReference type="AlphaFoldDB" id="A0A5P3VRH2"/>
<feature type="domain" description="KfrA N-terminal DNA-binding" evidence="3">
    <location>
        <begin position="36"/>
        <end position="145"/>
    </location>
</feature>
<geneLocation type="plasmid" evidence="4">
    <name>unnamed1</name>
</geneLocation>
<feature type="region of interest" description="Disordered" evidence="2">
    <location>
        <begin position="331"/>
        <end position="400"/>
    </location>
</feature>
<protein>
    <submittedName>
        <fullName evidence="4">DNA-binding protein</fullName>
    </submittedName>
</protein>
<feature type="compositionally biased region" description="Basic and acidic residues" evidence="2">
    <location>
        <begin position="358"/>
        <end position="384"/>
    </location>
</feature>
<keyword evidence="1" id="KW-0175">Coiled coil</keyword>
<name>A0A5P3VRH2_9BURK</name>
<dbReference type="RefSeq" id="WP_151073205.1">
    <property type="nucleotide sequence ID" value="NZ_CP032520.1"/>
</dbReference>
<keyword evidence="4" id="KW-0238">DNA-binding</keyword>